<evidence type="ECO:0000313" key="4">
    <source>
        <dbReference type="Proteomes" id="UP000182248"/>
    </source>
</evidence>
<dbReference type="InterPro" id="IPR013651">
    <property type="entry name" value="ATP-grasp_RimK-type"/>
</dbReference>
<dbReference type="PANTHER" id="PTHR21621:SF0">
    <property type="entry name" value="BETA-CITRYLGLUTAMATE SYNTHASE B-RELATED"/>
    <property type="match status" value="1"/>
</dbReference>
<proteinExistence type="predicted"/>
<dbReference type="Pfam" id="PF08443">
    <property type="entry name" value="RimK"/>
    <property type="match status" value="1"/>
</dbReference>
<feature type="domain" description="MvdD-like pre-ATP grasp" evidence="2">
    <location>
        <begin position="1"/>
        <end position="118"/>
    </location>
</feature>
<feature type="domain" description="ATP-grasp fold RimK-type" evidence="1">
    <location>
        <begin position="124"/>
        <end position="316"/>
    </location>
</feature>
<dbReference type="SUPFAM" id="SSF56059">
    <property type="entry name" value="Glutathione synthetase ATP-binding domain-like"/>
    <property type="match status" value="1"/>
</dbReference>
<dbReference type="GO" id="GO:0005737">
    <property type="term" value="C:cytoplasm"/>
    <property type="evidence" value="ECO:0007669"/>
    <property type="project" value="TreeGrafter"/>
</dbReference>
<dbReference type="GO" id="GO:0009432">
    <property type="term" value="P:SOS response"/>
    <property type="evidence" value="ECO:0007669"/>
    <property type="project" value="TreeGrafter"/>
</dbReference>
<evidence type="ECO:0000259" key="2">
    <source>
        <dbReference type="Pfam" id="PF21068"/>
    </source>
</evidence>
<dbReference type="STRING" id="1150368.SAMN02927921_03533"/>
<organism evidence="3 4">
    <name type="scientific">Sinomicrobium oceani</name>
    <dbReference type="NCBI Taxonomy" id="1150368"/>
    <lineage>
        <taxon>Bacteria</taxon>
        <taxon>Pseudomonadati</taxon>
        <taxon>Bacteroidota</taxon>
        <taxon>Flavobacteriia</taxon>
        <taxon>Flavobacteriales</taxon>
        <taxon>Flavobacteriaceae</taxon>
        <taxon>Sinomicrobium</taxon>
    </lineage>
</organism>
<protein>
    <submittedName>
        <fullName evidence="3">Glutathione synthase/RimK-type ligase, ATP-grasp superfamily</fullName>
    </submittedName>
</protein>
<dbReference type="PANTHER" id="PTHR21621">
    <property type="entry name" value="RIBOSOMAL PROTEIN S6 MODIFICATION PROTEIN"/>
    <property type="match status" value="1"/>
</dbReference>
<dbReference type="Pfam" id="PF21068">
    <property type="entry name" value="ATPgraspMvdD"/>
    <property type="match status" value="1"/>
</dbReference>
<dbReference type="Proteomes" id="UP000182248">
    <property type="component" value="Unassembled WGS sequence"/>
</dbReference>
<dbReference type="OrthoDB" id="583309at2"/>
<keyword evidence="4" id="KW-1185">Reference proteome</keyword>
<dbReference type="AlphaFoldDB" id="A0A1K1RGX8"/>
<gene>
    <name evidence="3" type="ORF">SAMN02927921_03533</name>
</gene>
<dbReference type="InterPro" id="IPR048936">
    <property type="entry name" value="MvdD-like_ATPgrasp"/>
</dbReference>
<dbReference type="Gene3D" id="3.30.470.20">
    <property type="entry name" value="ATP-grasp fold, B domain"/>
    <property type="match status" value="1"/>
</dbReference>
<accession>A0A1K1RGX8</accession>
<keyword evidence="3" id="KW-0436">Ligase</keyword>
<evidence type="ECO:0000313" key="3">
    <source>
        <dbReference type="EMBL" id="SFW71051.1"/>
    </source>
</evidence>
<dbReference type="RefSeq" id="WP_072318786.1">
    <property type="nucleotide sequence ID" value="NZ_FPJE01000024.1"/>
</dbReference>
<name>A0A1K1RGX8_9FLAO</name>
<reference evidence="3 4" key="1">
    <citation type="submission" date="2016-11" db="EMBL/GenBank/DDBJ databases">
        <authorList>
            <person name="Jaros S."/>
            <person name="Januszkiewicz K."/>
            <person name="Wedrychowicz H."/>
        </authorList>
    </citation>
    <scope>NUCLEOTIDE SEQUENCE [LARGE SCALE GENOMIC DNA]</scope>
    <source>
        <strain evidence="3 4">CGMCC 1.12145</strain>
    </source>
</reference>
<dbReference type="GO" id="GO:0018169">
    <property type="term" value="F:ribosomal S6-glutamic acid ligase activity"/>
    <property type="evidence" value="ECO:0007669"/>
    <property type="project" value="TreeGrafter"/>
</dbReference>
<evidence type="ECO:0000259" key="1">
    <source>
        <dbReference type="Pfam" id="PF08443"/>
    </source>
</evidence>
<sequence>MILFLTHSEDHYTIDIVRKQCEALGKKVFRMNTDLFSHRARFGYSCDNSSKDLYWSVDNNSFSVRDIEAVWYRKLWAIKPPRDLAPEYHAIYLQEYQTMRNIFFASLKHVPWMNPIATDHAISQDKFGQLQVAARHGLDIPKSLFTNDPDRAREFFYRECRKKMIVKLHGSLSRSMRGDTPFFPTTAIEEKDVERLDVLPLCPMIFQEMIPKSYELRIIYIDGMFYTGKINTSNTMPGNTDWRTATAPDIAWEPYTLPETICKCLTAMMREMGLFFGALDMIRHQNGSYIFLEVNPQGEWGMLQRDLQYPIGETIAKKLIAGI</sequence>
<dbReference type="EMBL" id="FPJE01000024">
    <property type="protein sequence ID" value="SFW71051.1"/>
    <property type="molecule type" value="Genomic_DNA"/>
</dbReference>